<dbReference type="GO" id="GO:0019239">
    <property type="term" value="F:deaminase activity"/>
    <property type="evidence" value="ECO:0007669"/>
    <property type="project" value="TreeGrafter"/>
</dbReference>
<dbReference type="AlphaFoldDB" id="A0A1B8TZS3"/>
<dbReference type="GO" id="GO:0005829">
    <property type="term" value="C:cytosol"/>
    <property type="evidence" value="ECO:0007669"/>
    <property type="project" value="TreeGrafter"/>
</dbReference>
<dbReference type="InterPro" id="IPR035959">
    <property type="entry name" value="RutC-like_sf"/>
</dbReference>
<dbReference type="Pfam" id="PF01042">
    <property type="entry name" value="Ribonuc_L-PSP"/>
    <property type="match status" value="1"/>
</dbReference>
<dbReference type="EMBL" id="LSFM01000019">
    <property type="protein sequence ID" value="OBY65131.1"/>
    <property type="molecule type" value="Genomic_DNA"/>
</dbReference>
<proteinExistence type="inferred from homology"/>
<comment type="similarity">
    <text evidence="1">Belongs to the RutC family.</text>
</comment>
<dbReference type="RefSeq" id="WP_065318503.1">
    <property type="nucleotide sequence ID" value="NZ_CP017477.1"/>
</dbReference>
<gene>
    <name evidence="2" type="ORF">LPB3_04980</name>
</gene>
<dbReference type="STRING" id="1774273.LPB03_00125"/>
<evidence type="ECO:0000313" key="2">
    <source>
        <dbReference type="EMBL" id="OBY65131.1"/>
    </source>
</evidence>
<protein>
    <submittedName>
        <fullName evidence="2">Reactive intermediate/imine deaminase</fullName>
    </submittedName>
</protein>
<evidence type="ECO:0000313" key="3">
    <source>
        <dbReference type="Proteomes" id="UP000092584"/>
    </source>
</evidence>
<dbReference type="InterPro" id="IPR006175">
    <property type="entry name" value="YjgF/YER057c/UK114"/>
</dbReference>
<keyword evidence="3" id="KW-1185">Reference proteome</keyword>
<dbReference type="OrthoDB" id="9803101at2"/>
<dbReference type="FunFam" id="3.30.1330.40:FF:000001">
    <property type="entry name" value="L-PSP family endoribonuclease"/>
    <property type="match status" value="1"/>
</dbReference>
<comment type="caution">
    <text evidence="2">The sequence shown here is derived from an EMBL/GenBank/DDBJ whole genome shotgun (WGS) entry which is preliminary data.</text>
</comment>
<dbReference type="PANTHER" id="PTHR11803:SF39">
    <property type="entry name" value="2-IMINOBUTANOATE_2-IMINOPROPANOATE DEAMINASE"/>
    <property type="match status" value="1"/>
</dbReference>
<evidence type="ECO:0000256" key="1">
    <source>
        <dbReference type="ARBA" id="ARBA00010552"/>
    </source>
</evidence>
<dbReference type="NCBIfam" id="TIGR00004">
    <property type="entry name" value="Rid family detoxifying hydrolase"/>
    <property type="match status" value="1"/>
</dbReference>
<sequence length="150" mass="16958">MKITIKFIIFLLLIFVYGCQNESKSIVKHHKSHDQTRQNLPFSDAVQVDNLYFLTGQIGKDHTSGKLVEGGIEAETKQTILNIEAVLKHHNLRLKDVVKCTVILADIDDFSKMNAIYRSFFKENLPARTTFAANLVADAKIEIEVVAARK</sequence>
<dbReference type="PANTHER" id="PTHR11803">
    <property type="entry name" value="2-IMINOBUTANOATE/2-IMINOPROPANOATE DEAMINASE RIDA"/>
    <property type="match status" value="1"/>
</dbReference>
<dbReference type="Gene3D" id="3.30.1330.40">
    <property type="entry name" value="RutC-like"/>
    <property type="match status" value="1"/>
</dbReference>
<dbReference type="SUPFAM" id="SSF55298">
    <property type="entry name" value="YjgF-like"/>
    <property type="match status" value="1"/>
</dbReference>
<dbReference type="KEGG" id="pob:LPB03_00125"/>
<reference evidence="3" key="1">
    <citation type="submission" date="2016-02" db="EMBL/GenBank/DDBJ databases">
        <authorList>
            <person name="Shin S.-K."/>
            <person name="Yi H."/>
            <person name="Kim E."/>
        </authorList>
    </citation>
    <scope>NUCLEOTIDE SEQUENCE [LARGE SCALE GENOMIC DNA]</scope>
    <source>
        <strain evidence="3">LPB0003</strain>
    </source>
</reference>
<name>A0A1B8TZS3_9FLAO</name>
<dbReference type="InterPro" id="IPR006056">
    <property type="entry name" value="RidA"/>
</dbReference>
<dbReference type="Proteomes" id="UP000092584">
    <property type="component" value="Unassembled WGS sequence"/>
</dbReference>
<dbReference type="PROSITE" id="PS51257">
    <property type="entry name" value="PROKAR_LIPOPROTEIN"/>
    <property type="match status" value="1"/>
</dbReference>
<organism evidence="2 3">
    <name type="scientific">Polaribacter vadi</name>
    <dbReference type="NCBI Taxonomy" id="1774273"/>
    <lineage>
        <taxon>Bacteria</taxon>
        <taxon>Pseudomonadati</taxon>
        <taxon>Bacteroidota</taxon>
        <taxon>Flavobacteriia</taxon>
        <taxon>Flavobacteriales</taxon>
        <taxon>Flavobacteriaceae</taxon>
    </lineage>
</organism>
<accession>A0A1B8TZS3</accession>
<dbReference type="CDD" id="cd00448">
    <property type="entry name" value="YjgF_YER057c_UK114_family"/>
    <property type="match status" value="1"/>
</dbReference>